<proteinExistence type="predicted"/>
<dbReference type="PROSITE" id="PS51178">
    <property type="entry name" value="PASTA"/>
    <property type="match status" value="1"/>
</dbReference>
<dbReference type="CDD" id="cd16325">
    <property type="entry name" value="LolA"/>
    <property type="match status" value="1"/>
</dbReference>
<gene>
    <name evidence="2" type="ORF">V22_17800</name>
</gene>
<protein>
    <recommendedName>
        <fullName evidence="1">PASTA domain-containing protein</fullName>
    </recommendedName>
</protein>
<evidence type="ECO:0000313" key="3">
    <source>
        <dbReference type="Proteomes" id="UP000319976"/>
    </source>
</evidence>
<dbReference type="KEGG" id="chya:V22_17800"/>
<dbReference type="AlphaFoldDB" id="A0A517T839"/>
<evidence type="ECO:0000313" key="2">
    <source>
        <dbReference type="EMBL" id="QDT64545.1"/>
    </source>
</evidence>
<accession>A0A517T839</accession>
<dbReference type="InterPro" id="IPR004564">
    <property type="entry name" value="OM_lipoprot_carrier_LolA-like"/>
</dbReference>
<name>A0A517T839_9PLAN</name>
<dbReference type="Gene3D" id="2.50.20.10">
    <property type="entry name" value="Lipoprotein localisation LolA/LolB/LppX"/>
    <property type="match status" value="1"/>
</dbReference>
<feature type="domain" description="PASTA" evidence="1">
    <location>
        <begin position="324"/>
        <end position="392"/>
    </location>
</feature>
<dbReference type="InterPro" id="IPR005543">
    <property type="entry name" value="PASTA_dom"/>
</dbReference>
<sequence>MECYIFRSLPRDSRLPGGPHFIRLSSARNVLPMNNALPSAPRFTHHLLRAAFCVMLLTTLALAQNSGQEQRPVAEPMQIQQASPQLMKVLEDWYQKTKEINKLDGEHRRWVYDYVFGVEKRSKGKFYYESPDKGRIDITGLTKDEIQNEVGKGLVARVNPRTGQSFSLKGDLDEQWVCDGAQILKINNEEKQFEAHQIPAENRGQNIMDGPLPFLFGMPPQKALQRYQIQLVNENGDRVYLVVYPRRRSDAANWKEAKVILRKSDYLPEAVMLLDPAGNKETTFKFADLTVNRSSLFNFFGSKPFEPNLRGYRRAQVGDAVAVQPPAAVVPSVIGLHGSEAKKVIEGSGYKAEFVKGGPAPQEKFIHRVSHQEPSAKAPLQPGGVVRLTYFEKQP</sequence>
<dbReference type="EMBL" id="CP036316">
    <property type="protein sequence ID" value="QDT64545.1"/>
    <property type="molecule type" value="Genomic_DNA"/>
</dbReference>
<evidence type="ECO:0000259" key="1">
    <source>
        <dbReference type="PROSITE" id="PS51178"/>
    </source>
</evidence>
<keyword evidence="3" id="KW-1185">Reference proteome</keyword>
<dbReference type="CDD" id="cd06577">
    <property type="entry name" value="PASTA_pknB"/>
    <property type="match status" value="1"/>
</dbReference>
<reference evidence="2 3" key="1">
    <citation type="submission" date="2019-02" db="EMBL/GenBank/DDBJ databases">
        <title>Deep-cultivation of Planctomycetes and their phenomic and genomic characterization uncovers novel biology.</title>
        <authorList>
            <person name="Wiegand S."/>
            <person name="Jogler M."/>
            <person name="Boedeker C."/>
            <person name="Pinto D."/>
            <person name="Vollmers J."/>
            <person name="Rivas-Marin E."/>
            <person name="Kohn T."/>
            <person name="Peeters S.H."/>
            <person name="Heuer A."/>
            <person name="Rast P."/>
            <person name="Oberbeckmann S."/>
            <person name="Bunk B."/>
            <person name="Jeske O."/>
            <person name="Meyerdierks A."/>
            <person name="Storesund J.E."/>
            <person name="Kallscheuer N."/>
            <person name="Luecker S."/>
            <person name="Lage O.M."/>
            <person name="Pohl T."/>
            <person name="Merkel B.J."/>
            <person name="Hornburger P."/>
            <person name="Mueller R.-W."/>
            <person name="Bruemmer F."/>
            <person name="Labrenz M."/>
            <person name="Spormann A.M."/>
            <person name="Op den Camp H."/>
            <person name="Overmann J."/>
            <person name="Amann R."/>
            <person name="Jetten M.S.M."/>
            <person name="Mascher T."/>
            <person name="Medema M.H."/>
            <person name="Devos D.P."/>
            <person name="Kaster A.-K."/>
            <person name="Ovreas L."/>
            <person name="Rohde M."/>
            <person name="Galperin M.Y."/>
            <person name="Jogler C."/>
        </authorList>
    </citation>
    <scope>NUCLEOTIDE SEQUENCE [LARGE SCALE GENOMIC DNA]</scope>
    <source>
        <strain evidence="2 3">V22</strain>
    </source>
</reference>
<dbReference type="Gene3D" id="3.30.10.20">
    <property type="match status" value="1"/>
</dbReference>
<organism evidence="2 3">
    <name type="scientific">Calycomorphotria hydatis</name>
    <dbReference type="NCBI Taxonomy" id="2528027"/>
    <lineage>
        <taxon>Bacteria</taxon>
        <taxon>Pseudomonadati</taxon>
        <taxon>Planctomycetota</taxon>
        <taxon>Planctomycetia</taxon>
        <taxon>Planctomycetales</taxon>
        <taxon>Planctomycetaceae</taxon>
        <taxon>Calycomorphotria</taxon>
    </lineage>
</organism>
<dbReference type="Proteomes" id="UP000319976">
    <property type="component" value="Chromosome"/>
</dbReference>